<dbReference type="GO" id="GO:0019563">
    <property type="term" value="P:glycerol catabolic process"/>
    <property type="evidence" value="ECO:0007669"/>
    <property type="project" value="TreeGrafter"/>
</dbReference>
<organism evidence="9 10">
    <name type="scientific">Hufsiella ginkgonis</name>
    <dbReference type="NCBI Taxonomy" id="2695274"/>
    <lineage>
        <taxon>Bacteria</taxon>
        <taxon>Pseudomonadati</taxon>
        <taxon>Bacteroidota</taxon>
        <taxon>Sphingobacteriia</taxon>
        <taxon>Sphingobacteriales</taxon>
        <taxon>Sphingobacteriaceae</taxon>
        <taxon>Hufsiella</taxon>
    </lineage>
</organism>
<feature type="active site" description="Proton acceptor" evidence="7">
    <location>
        <position position="170"/>
    </location>
</feature>
<dbReference type="PANTHER" id="PTHR21139:SF42">
    <property type="entry name" value="TRIOSEPHOSPHATE ISOMERASE"/>
    <property type="match status" value="1"/>
</dbReference>
<dbReference type="GO" id="GO:0006094">
    <property type="term" value="P:gluconeogenesis"/>
    <property type="evidence" value="ECO:0007669"/>
    <property type="project" value="UniProtKB-UniRule"/>
</dbReference>
<comment type="subcellular location">
    <subcellularLocation>
        <location evidence="7 8">Cytoplasm</location>
    </subcellularLocation>
</comment>
<evidence type="ECO:0000313" key="9">
    <source>
        <dbReference type="EMBL" id="MXV15959.1"/>
    </source>
</evidence>
<dbReference type="InterPro" id="IPR000652">
    <property type="entry name" value="Triosephosphate_isomerase"/>
</dbReference>
<comment type="function">
    <text evidence="7">Involved in the gluconeogenesis. Catalyzes stereospecifically the conversion of dihydroxyacetone phosphate (DHAP) to D-glyceraldehyde-3-phosphate (G3P).</text>
</comment>
<protein>
    <recommendedName>
        <fullName evidence="7 8">Triosephosphate isomerase</fullName>
        <shortName evidence="7">TIM</shortName>
        <shortName evidence="7">TPI</shortName>
        <ecNumber evidence="7 8">5.3.1.1</ecNumber>
    </recommendedName>
    <alternativeName>
        <fullName evidence="7">Triose-phosphate isomerase</fullName>
    </alternativeName>
</protein>
<feature type="binding site" evidence="7">
    <location>
        <position position="176"/>
    </location>
    <ligand>
        <name>substrate</name>
    </ligand>
</feature>
<dbReference type="GO" id="GO:0005829">
    <property type="term" value="C:cytosol"/>
    <property type="evidence" value="ECO:0007669"/>
    <property type="project" value="TreeGrafter"/>
</dbReference>
<name>A0A7K1XYY8_9SPHI</name>
<dbReference type="EC" id="5.3.1.1" evidence="7 8"/>
<dbReference type="GO" id="GO:0046166">
    <property type="term" value="P:glyceraldehyde-3-phosphate biosynthetic process"/>
    <property type="evidence" value="ECO:0007669"/>
    <property type="project" value="TreeGrafter"/>
</dbReference>
<dbReference type="InterPro" id="IPR020861">
    <property type="entry name" value="Triosephosphate_isomerase_AS"/>
</dbReference>
<dbReference type="FunFam" id="3.20.20.70:FF:000016">
    <property type="entry name" value="Triosephosphate isomerase"/>
    <property type="match status" value="1"/>
</dbReference>
<dbReference type="UniPathway" id="UPA00138"/>
<dbReference type="AlphaFoldDB" id="A0A7K1XYY8"/>
<dbReference type="Pfam" id="PF00121">
    <property type="entry name" value="TIM"/>
    <property type="match status" value="1"/>
</dbReference>
<accession>A0A7K1XYY8</accession>
<dbReference type="InterPro" id="IPR013785">
    <property type="entry name" value="Aldolase_TIM"/>
</dbReference>
<dbReference type="EMBL" id="WVHS01000002">
    <property type="protein sequence ID" value="MXV15959.1"/>
    <property type="molecule type" value="Genomic_DNA"/>
</dbReference>
<feature type="binding site" evidence="7">
    <location>
        <begin position="237"/>
        <end position="238"/>
    </location>
    <ligand>
        <name>substrate</name>
    </ligand>
</feature>
<evidence type="ECO:0000256" key="2">
    <source>
        <dbReference type="ARBA" id="ARBA00007422"/>
    </source>
</evidence>
<dbReference type="GO" id="GO:0004807">
    <property type="term" value="F:triose-phosphate isomerase activity"/>
    <property type="evidence" value="ECO:0007669"/>
    <property type="project" value="UniProtKB-UniRule"/>
</dbReference>
<keyword evidence="6 7" id="KW-0413">Isomerase</keyword>
<dbReference type="PROSITE" id="PS00171">
    <property type="entry name" value="TIM_1"/>
    <property type="match status" value="1"/>
</dbReference>
<dbReference type="SUPFAM" id="SSF51351">
    <property type="entry name" value="Triosephosphate isomerase (TIM)"/>
    <property type="match status" value="1"/>
</dbReference>
<dbReference type="PANTHER" id="PTHR21139">
    <property type="entry name" value="TRIOSEPHOSPHATE ISOMERASE"/>
    <property type="match status" value="1"/>
</dbReference>
<dbReference type="GO" id="GO:0006096">
    <property type="term" value="P:glycolytic process"/>
    <property type="evidence" value="ECO:0007669"/>
    <property type="project" value="UniProtKB-UniRule"/>
</dbReference>
<gene>
    <name evidence="7" type="primary">tpiA</name>
    <name evidence="9" type="ORF">GS398_11635</name>
</gene>
<dbReference type="NCBIfam" id="TIGR00419">
    <property type="entry name" value="tim"/>
    <property type="match status" value="1"/>
</dbReference>
<reference evidence="9 10" key="1">
    <citation type="submission" date="2019-11" db="EMBL/GenBank/DDBJ databases">
        <title>Pedobacter sp. HMF7056 Genome sequencing and assembly.</title>
        <authorList>
            <person name="Kang H."/>
            <person name="Kim H."/>
            <person name="Joh K."/>
        </authorList>
    </citation>
    <scope>NUCLEOTIDE SEQUENCE [LARGE SCALE GENOMIC DNA]</scope>
    <source>
        <strain evidence="9 10">HMF7056</strain>
    </source>
</reference>
<comment type="caution">
    <text evidence="9">The sequence shown here is derived from an EMBL/GenBank/DDBJ whole genome shotgun (WGS) entry which is preliminary data.</text>
</comment>
<comment type="catalytic activity">
    <reaction evidence="7 8">
        <text>D-glyceraldehyde 3-phosphate = dihydroxyacetone phosphate</text>
        <dbReference type="Rhea" id="RHEA:18585"/>
        <dbReference type="ChEBI" id="CHEBI:57642"/>
        <dbReference type="ChEBI" id="CHEBI:59776"/>
        <dbReference type="EC" id="5.3.1.1"/>
    </reaction>
</comment>
<evidence type="ECO:0000256" key="3">
    <source>
        <dbReference type="ARBA" id="ARBA00022432"/>
    </source>
</evidence>
<keyword evidence="3 7" id="KW-0312">Gluconeogenesis</keyword>
<feature type="binding site" evidence="7">
    <location>
        <position position="216"/>
    </location>
    <ligand>
        <name>substrate</name>
    </ligand>
</feature>
<evidence type="ECO:0000256" key="1">
    <source>
        <dbReference type="ARBA" id="ARBA00004680"/>
    </source>
</evidence>
<dbReference type="HAMAP" id="MF_00147_B">
    <property type="entry name" value="TIM_B"/>
    <property type="match status" value="1"/>
</dbReference>
<evidence type="ECO:0000256" key="5">
    <source>
        <dbReference type="ARBA" id="ARBA00023152"/>
    </source>
</evidence>
<feature type="binding site" evidence="7">
    <location>
        <begin position="9"/>
        <end position="11"/>
    </location>
    <ligand>
        <name>substrate</name>
    </ligand>
</feature>
<dbReference type="InterPro" id="IPR022896">
    <property type="entry name" value="TrioseP_Isoase_bac/euk"/>
</dbReference>
<keyword evidence="10" id="KW-1185">Reference proteome</keyword>
<evidence type="ECO:0000256" key="7">
    <source>
        <dbReference type="HAMAP-Rule" id="MF_00147"/>
    </source>
</evidence>
<proteinExistence type="inferred from homology"/>
<dbReference type="UniPathway" id="UPA00109">
    <property type="reaction ID" value="UER00189"/>
</dbReference>
<comment type="pathway">
    <text evidence="1 7 8">Carbohydrate degradation; glycolysis; D-glyceraldehyde 3-phosphate from glycerone phosphate: step 1/1.</text>
</comment>
<dbReference type="InterPro" id="IPR035990">
    <property type="entry name" value="TIM_sf"/>
</dbReference>
<evidence type="ECO:0000256" key="4">
    <source>
        <dbReference type="ARBA" id="ARBA00022490"/>
    </source>
</evidence>
<dbReference type="Proteomes" id="UP000451233">
    <property type="component" value="Unassembled WGS sequence"/>
</dbReference>
<feature type="active site" description="Electrophile" evidence="7">
    <location>
        <position position="98"/>
    </location>
</feature>
<dbReference type="PROSITE" id="PS51440">
    <property type="entry name" value="TIM_2"/>
    <property type="match status" value="1"/>
</dbReference>
<comment type="subunit">
    <text evidence="7 8">Homodimer.</text>
</comment>
<evidence type="ECO:0000313" key="10">
    <source>
        <dbReference type="Proteomes" id="UP000451233"/>
    </source>
</evidence>
<dbReference type="Gene3D" id="3.20.20.70">
    <property type="entry name" value="Aldolase class I"/>
    <property type="match status" value="1"/>
</dbReference>
<evidence type="ECO:0000256" key="6">
    <source>
        <dbReference type="ARBA" id="ARBA00023235"/>
    </source>
</evidence>
<keyword evidence="5 7" id="KW-0324">Glycolysis</keyword>
<dbReference type="CDD" id="cd00311">
    <property type="entry name" value="TIM"/>
    <property type="match status" value="1"/>
</dbReference>
<sequence>MRKKIVAGNWKMNLDHTAAQSLFSEIVNMVNDEVLGQQEVVVCPPSVHLYTLAQLAGKDAKVAIGAQNCHQAASGAFTGEISASMVKSTGASHVILGHSERRQYFGETDELLVLKVNTVLEAGLTPIFCIGETLEERNSGNHFDVISGQLKNGLFHLPAGSFGKVVLAYEPVWAIGTGLTASPEQAQEIHAFIRQQLADQYDATFAGCVSILYGGSCNAKNAPELFAQPDIDGGLIGGASLKSRDFTDIAKVFNHQ</sequence>
<comment type="similarity">
    <text evidence="2 7 8">Belongs to the triosephosphate isomerase family.</text>
</comment>
<keyword evidence="4 7" id="KW-0963">Cytoplasm</keyword>
<comment type="pathway">
    <text evidence="7 8">Carbohydrate biosynthesis; gluconeogenesis.</text>
</comment>
<dbReference type="RefSeq" id="WP_160906923.1">
    <property type="nucleotide sequence ID" value="NZ_WVHS01000002.1"/>
</dbReference>
<evidence type="ECO:0000256" key="8">
    <source>
        <dbReference type="RuleBase" id="RU363013"/>
    </source>
</evidence>